<sequence>NIWIKSFRKRKSCPRTFIFSNFYFPLLCPKRGALSLISVISTSTEEKLHFILYQDVKAHQTLHTLSTELLPVYPACCDQAATSRVQSKKLRP</sequence>
<proteinExistence type="predicted"/>
<dbReference type="AlphaFoldDB" id="A0A9X9M632"/>
<accession>A0A9X9M632</accession>
<dbReference type="EMBL" id="CYRY02043233">
    <property type="protein sequence ID" value="VCX37470.1"/>
    <property type="molecule type" value="Genomic_DNA"/>
</dbReference>
<keyword evidence="2" id="KW-1185">Reference proteome</keyword>
<feature type="non-terminal residue" evidence="1">
    <location>
        <position position="1"/>
    </location>
</feature>
<feature type="non-terminal residue" evidence="1">
    <location>
        <position position="92"/>
    </location>
</feature>
<organism evidence="1 2">
    <name type="scientific">Gulo gulo</name>
    <name type="common">Wolverine</name>
    <name type="synonym">Gluton</name>
    <dbReference type="NCBI Taxonomy" id="48420"/>
    <lineage>
        <taxon>Eukaryota</taxon>
        <taxon>Metazoa</taxon>
        <taxon>Chordata</taxon>
        <taxon>Craniata</taxon>
        <taxon>Vertebrata</taxon>
        <taxon>Euteleostomi</taxon>
        <taxon>Mammalia</taxon>
        <taxon>Eutheria</taxon>
        <taxon>Laurasiatheria</taxon>
        <taxon>Carnivora</taxon>
        <taxon>Caniformia</taxon>
        <taxon>Musteloidea</taxon>
        <taxon>Mustelidae</taxon>
        <taxon>Guloninae</taxon>
        <taxon>Gulo</taxon>
    </lineage>
</organism>
<gene>
    <name evidence="1" type="ORF">BN2614_LOCUS3</name>
</gene>
<dbReference type="Proteomes" id="UP000269945">
    <property type="component" value="Unassembled WGS sequence"/>
</dbReference>
<name>A0A9X9M632_GULGU</name>
<comment type="caution">
    <text evidence="1">The sequence shown here is derived from an EMBL/GenBank/DDBJ whole genome shotgun (WGS) entry which is preliminary data.</text>
</comment>
<protein>
    <submittedName>
        <fullName evidence="1">Uncharacterized protein</fullName>
    </submittedName>
</protein>
<evidence type="ECO:0000313" key="1">
    <source>
        <dbReference type="EMBL" id="VCX37470.1"/>
    </source>
</evidence>
<reference evidence="1 2" key="1">
    <citation type="submission" date="2018-10" db="EMBL/GenBank/DDBJ databases">
        <authorList>
            <person name="Ekblom R."/>
            <person name="Jareborg N."/>
        </authorList>
    </citation>
    <scope>NUCLEOTIDE SEQUENCE [LARGE SCALE GENOMIC DNA]</scope>
    <source>
        <tissue evidence="1">Muscle</tissue>
    </source>
</reference>
<evidence type="ECO:0000313" key="2">
    <source>
        <dbReference type="Proteomes" id="UP000269945"/>
    </source>
</evidence>